<keyword evidence="2" id="KW-1185">Reference proteome</keyword>
<dbReference type="AlphaFoldDB" id="A0AAW1V158"/>
<sequence>MDFAINKAKKKEWIEVLEEVENDIWGEGYQTTTRRIRQGNVPYKLAKAKVKEIARALFPVGDTDIRKEGTVVGTPPFDEAERMEAVTKISLSKALGPDASTPKATKILVKGASVL</sequence>
<reference evidence="1 2" key="1">
    <citation type="submission" date="2023-03" db="EMBL/GenBank/DDBJ databases">
        <title>Genome insight into feeding habits of ladybird beetles.</title>
        <authorList>
            <person name="Li H.-S."/>
            <person name="Huang Y.-H."/>
            <person name="Pang H."/>
        </authorList>
    </citation>
    <scope>NUCLEOTIDE SEQUENCE [LARGE SCALE GENOMIC DNA]</scope>
    <source>
        <strain evidence="1">SYSU_2023b</strain>
        <tissue evidence="1">Whole body</tissue>
    </source>
</reference>
<gene>
    <name evidence="1" type="ORF">WA026_012360</name>
</gene>
<evidence type="ECO:0000313" key="1">
    <source>
        <dbReference type="EMBL" id="KAK9885599.1"/>
    </source>
</evidence>
<evidence type="ECO:0000313" key="2">
    <source>
        <dbReference type="Proteomes" id="UP001431783"/>
    </source>
</evidence>
<dbReference type="EMBL" id="JARQZJ010000096">
    <property type="protein sequence ID" value="KAK9885599.1"/>
    <property type="molecule type" value="Genomic_DNA"/>
</dbReference>
<accession>A0AAW1V158</accession>
<organism evidence="1 2">
    <name type="scientific">Henosepilachna vigintioctopunctata</name>
    <dbReference type="NCBI Taxonomy" id="420089"/>
    <lineage>
        <taxon>Eukaryota</taxon>
        <taxon>Metazoa</taxon>
        <taxon>Ecdysozoa</taxon>
        <taxon>Arthropoda</taxon>
        <taxon>Hexapoda</taxon>
        <taxon>Insecta</taxon>
        <taxon>Pterygota</taxon>
        <taxon>Neoptera</taxon>
        <taxon>Endopterygota</taxon>
        <taxon>Coleoptera</taxon>
        <taxon>Polyphaga</taxon>
        <taxon>Cucujiformia</taxon>
        <taxon>Coccinelloidea</taxon>
        <taxon>Coccinellidae</taxon>
        <taxon>Epilachninae</taxon>
        <taxon>Epilachnini</taxon>
        <taxon>Henosepilachna</taxon>
    </lineage>
</organism>
<proteinExistence type="predicted"/>
<protein>
    <submittedName>
        <fullName evidence="1">Uncharacterized protein</fullName>
    </submittedName>
</protein>
<comment type="caution">
    <text evidence="1">The sequence shown here is derived from an EMBL/GenBank/DDBJ whole genome shotgun (WGS) entry which is preliminary data.</text>
</comment>
<dbReference type="Proteomes" id="UP001431783">
    <property type="component" value="Unassembled WGS sequence"/>
</dbReference>
<name>A0AAW1V158_9CUCU</name>